<comment type="caution">
    <text evidence="2">The sequence shown here is derived from an EMBL/GenBank/DDBJ whole genome shotgun (WGS) entry which is preliminary data.</text>
</comment>
<evidence type="ECO:0000313" key="3">
    <source>
        <dbReference type="Proteomes" id="UP001180020"/>
    </source>
</evidence>
<feature type="compositionally biased region" description="Low complexity" evidence="1">
    <location>
        <begin position="128"/>
        <end position="152"/>
    </location>
</feature>
<reference evidence="2" key="2">
    <citation type="submission" date="2023-06" db="EMBL/GenBank/DDBJ databases">
        <authorList>
            <person name="Ma L."/>
            <person name="Liu K.-W."/>
            <person name="Li Z."/>
            <person name="Hsiao Y.-Y."/>
            <person name="Qi Y."/>
            <person name="Fu T."/>
            <person name="Tang G."/>
            <person name="Zhang D."/>
            <person name="Sun W.-H."/>
            <person name="Liu D.-K."/>
            <person name="Li Y."/>
            <person name="Chen G.-Z."/>
            <person name="Liu X.-D."/>
            <person name="Liao X.-Y."/>
            <person name="Jiang Y.-T."/>
            <person name="Yu X."/>
            <person name="Hao Y."/>
            <person name="Huang J."/>
            <person name="Zhao X.-W."/>
            <person name="Ke S."/>
            <person name="Chen Y.-Y."/>
            <person name="Wu W.-L."/>
            <person name="Hsu J.-L."/>
            <person name="Lin Y.-F."/>
            <person name="Huang M.-D."/>
            <person name="Li C.-Y."/>
            <person name="Huang L."/>
            <person name="Wang Z.-W."/>
            <person name="Zhao X."/>
            <person name="Zhong W.-Y."/>
            <person name="Peng D.-H."/>
            <person name="Ahmad S."/>
            <person name="Lan S."/>
            <person name="Zhang J.-S."/>
            <person name="Tsai W.-C."/>
            <person name="Van De Peer Y."/>
            <person name="Liu Z.-J."/>
        </authorList>
    </citation>
    <scope>NUCLEOTIDE SEQUENCE</scope>
    <source>
        <strain evidence="2">CP</strain>
        <tissue evidence="2">Leaves</tissue>
    </source>
</reference>
<feature type="region of interest" description="Disordered" evidence="1">
    <location>
        <begin position="115"/>
        <end position="158"/>
    </location>
</feature>
<reference evidence="2" key="1">
    <citation type="journal article" date="2023" name="Nat. Commun.">
        <title>Diploid and tetraploid genomes of Acorus and the evolution of monocots.</title>
        <authorList>
            <person name="Ma L."/>
            <person name="Liu K.W."/>
            <person name="Li Z."/>
            <person name="Hsiao Y.Y."/>
            <person name="Qi Y."/>
            <person name="Fu T."/>
            <person name="Tang G.D."/>
            <person name="Zhang D."/>
            <person name="Sun W.H."/>
            <person name="Liu D.K."/>
            <person name="Li Y."/>
            <person name="Chen G.Z."/>
            <person name="Liu X.D."/>
            <person name="Liao X.Y."/>
            <person name="Jiang Y.T."/>
            <person name="Yu X."/>
            <person name="Hao Y."/>
            <person name="Huang J."/>
            <person name="Zhao X.W."/>
            <person name="Ke S."/>
            <person name="Chen Y.Y."/>
            <person name="Wu W.L."/>
            <person name="Hsu J.L."/>
            <person name="Lin Y.F."/>
            <person name="Huang M.D."/>
            <person name="Li C.Y."/>
            <person name="Huang L."/>
            <person name="Wang Z.W."/>
            <person name="Zhao X."/>
            <person name="Zhong W.Y."/>
            <person name="Peng D.H."/>
            <person name="Ahmad S."/>
            <person name="Lan S."/>
            <person name="Zhang J.S."/>
            <person name="Tsai W.C."/>
            <person name="Van de Peer Y."/>
            <person name="Liu Z.J."/>
        </authorList>
    </citation>
    <scope>NUCLEOTIDE SEQUENCE</scope>
    <source>
        <strain evidence="2">CP</strain>
    </source>
</reference>
<sequence length="275" mass="29682">MEASRVIHRPTPCPSVAGFRRQRRTSARSIPCRGGFGFSDDGHVSYYASPRCGKSAAAMASPKKKGKLIKGLSKELKQLRGMDGLCVEGPDGKNLLEAAEALLLQLEKLREEEKEMKKKKKKEEKSAMKAAQKSDCAKDASSSSSSSESSSDSECEKVIDMNRLRSTTTIETSIEVTECNAGTVGALKEKIEVCMGGKCKKSGAEKLMEEFRRRVGDDAAVVGCKCMGKCREGPNVRVRDESAAKPLCVGVGLDDVSAILENFFGEKKDLGLMAA</sequence>
<proteinExistence type="predicted"/>
<evidence type="ECO:0000256" key="1">
    <source>
        <dbReference type="SAM" id="MobiDB-lite"/>
    </source>
</evidence>
<evidence type="ECO:0000313" key="2">
    <source>
        <dbReference type="EMBL" id="KAK1295141.1"/>
    </source>
</evidence>
<accession>A0AAV9D2L1</accession>
<protein>
    <submittedName>
        <fullName evidence="2">Uncharacterized protein</fullName>
    </submittedName>
</protein>
<dbReference type="AlphaFoldDB" id="A0AAV9D2L1"/>
<dbReference type="InterPro" id="IPR036249">
    <property type="entry name" value="Thioredoxin-like_sf"/>
</dbReference>
<dbReference type="SUPFAM" id="SSF52833">
    <property type="entry name" value="Thioredoxin-like"/>
    <property type="match status" value="1"/>
</dbReference>
<gene>
    <name evidence="2" type="ORF">QJS10_CPA16g01769</name>
</gene>
<dbReference type="CDD" id="cd02980">
    <property type="entry name" value="TRX_Fd_family"/>
    <property type="match status" value="1"/>
</dbReference>
<organism evidence="2 3">
    <name type="scientific">Acorus calamus</name>
    <name type="common">Sweet flag</name>
    <dbReference type="NCBI Taxonomy" id="4465"/>
    <lineage>
        <taxon>Eukaryota</taxon>
        <taxon>Viridiplantae</taxon>
        <taxon>Streptophyta</taxon>
        <taxon>Embryophyta</taxon>
        <taxon>Tracheophyta</taxon>
        <taxon>Spermatophyta</taxon>
        <taxon>Magnoliopsida</taxon>
        <taxon>Liliopsida</taxon>
        <taxon>Acoraceae</taxon>
        <taxon>Acorus</taxon>
    </lineage>
</organism>
<keyword evidence="3" id="KW-1185">Reference proteome</keyword>
<name>A0AAV9D2L1_ACOCL</name>
<dbReference type="EMBL" id="JAUJYO010000016">
    <property type="protein sequence ID" value="KAK1295141.1"/>
    <property type="molecule type" value="Genomic_DNA"/>
</dbReference>
<dbReference type="Gene3D" id="3.40.30.10">
    <property type="entry name" value="Glutaredoxin"/>
    <property type="match status" value="1"/>
</dbReference>
<dbReference type="Proteomes" id="UP001180020">
    <property type="component" value="Unassembled WGS sequence"/>
</dbReference>